<dbReference type="AlphaFoldDB" id="A0A0E9UGC2"/>
<sequence>MIGWQHLWCGDIRDLELP</sequence>
<accession>A0A0E9UGC2</accession>
<dbReference type="EMBL" id="GBXM01044549">
    <property type="protein sequence ID" value="JAH64028.1"/>
    <property type="molecule type" value="Transcribed_RNA"/>
</dbReference>
<reference evidence="1" key="2">
    <citation type="journal article" date="2015" name="Fish Shellfish Immunol.">
        <title>Early steps in the European eel (Anguilla anguilla)-Vibrio vulnificus interaction in the gills: Role of the RtxA13 toxin.</title>
        <authorList>
            <person name="Callol A."/>
            <person name="Pajuelo D."/>
            <person name="Ebbesson L."/>
            <person name="Teles M."/>
            <person name="MacKenzie S."/>
            <person name="Amaro C."/>
        </authorList>
    </citation>
    <scope>NUCLEOTIDE SEQUENCE</scope>
</reference>
<proteinExistence type="predicted"/>
<evidence type="ECO:0000313" key="1">
    <source>
        <dbReference type="EMBL" id="JAH64028.1"/>
    </source>
</evidence>
<name>A0A0E9UGC2_ANGAN</name>
<protein>
    <submittedName>
        <fullName evidence="1">Uncharacterized protein</fullName>
    </submittedName>
</protein>
<reference evidence="1" key="1">
    <citation type="submission" date="2014-11" db="EMBL/GenBank/DDBJ databases">
        <authorList>
            <person name="Amaro Gonzalez C."/>
        </authorList>
    </citation>
    <scope>NUCLEOTIDE SEQUENCE</scope>
</reference>
<organism evidence="1">
    <name type="scientific">Anguilla anguilla</name>
    <name type="common">European freshwater eel</name>
    <name type="synonym">Muraena anguilla</name>
    <dbReference type="NCBI Taxonomy" id="7936"/>
    <lineage>
        <taxon>Eukaryota</taxon>
        <taxon>Metazoa</taxon>
        <taxon>Chordata</taxon>
        <taxon>Craniata</taxon>
        <taxon>Vertebrata</taxon>
        <taxon>Euteleostomi</taxon>
        <taxon>Actinopterygii</taxon>
        <taxon>Neopterygii</taxon>
        <taxon>Teleostei</taxon>
        <taxon>Anguilliformes</taxon>
        <taxon>Anguillidae</taxon>
        <taxon>Anguilla</taxon>
    </lineage>
</organism>